<evidence type="ECO:0000256" key="8">
    <source>
        <dbReference type="ARBA" id="ARBA00022989"/>
    </source>
</evidence>
<evidence type="ECO:0000256" key="2">
    <source>
        <dbReference type="ARBA" id="ARBA00022475"/>
    </source>
</evidence>
<keyword evidence="3 11" id="KW-0633">Potassium transport</keyword>
<sequence>MNTVSVSINDRISWRAPVVMALVVLLGFGFLYSLVTTVLVSSLFPSQAAGSLLTRDGQVVGSVWVAQAFTDDRYFYARPSAANYDPMAAAGSNWARSNPALAERMATLRADIAAREGVPPDQVPDELLTASGAGFDPHLSPDGIAVQVARVARARGLTEGALQELVADQTEGPQFGVLGQTRVNVLKLNLALDQMQAGR</sequence>
<keyword evidence="6 11" id="KW-0067">ATP-binding</keyword>
<keyword evidence="8 11" id="KW-1133">Transmembrane helix</keyword>
<dbReference type="GO" id="GO:0005886">
    <property type="term" value="C:plasma membrane"/>
    <property type="evidence" value="ECO:0007669"/>
    <property type="project" value="UniProtKB-SubCell"/>
</dbReference>
<comment type="subcellular location">
    <subcellularLocation>
        <location evidence="11">Cell membrane</location>
        <topology evidence="11">Single-pass membrane protein</topology>
    </subcellularLocation>
</comment>
<evidence type="ECO:0000256" key="6">
    <source>
        <dbReference type="ARBA" id="ARBA00022840"/>
    </source>
</evidence>
<evidence type="ECO:0000313" key="12">
    <source>
        <dbReference type="EMBL" id="AVP97865.1"/>
    </source>
</evidence>
<dbReference type="EMBL" id="CP027860">
    <property type="protein sequence ID" value="AVP97865.1"/>
    <property type="molecule type" value="Genomic_DNA"/>
</dbReference>
<keyword evidence="5 11" id="KW-0547">Nucleotide-binding</keyword>
<keyword evidence="1 11" id="KW-0813">Transport</keyword>
<feature type="transmembrane region" description="Helical" evidence="11">
    <location>
        <begin position="12"/>
        <end position="35"/>
    </location>
</feature>
<dbReference type="RefSeq" id="WP_106891785.1">
    <property type="nucleotide sequence ID" value="NZ_CP027860.1"/>
</dbReference>
<dbReference type="Pfam" id="PF02669">
    <property type="entry name" value="KdpC"/>
    <property type="match status" value="1"/>
</dbReference>
<keyword evidence="9 11" id="KW-0406">Ion transport</keyword>
<dbReference type="PANTHER" id="PTHR30042">
    <property type="entry name" value="POTASSIUM-TRANSPORTING ATPASE C CHAIN"/>
    <property type="match status" value="1"/>
</dbReference>
<keyword evidence="4 11" id="KW-0812">Transmembrane</keyword>
<keyword evidence="7 11" id="KW-0630">Potassium</keyword>
<accession>A0A2P1PSP6</accession>
<keyword evidence="13" id="KW-1185">Reference proteome</keyword>
<comment type="similarity">
    <text evidence="11">Belongs to the KdpC family.</text>
</comment>
<gene>
    <name evidence="11" type="primary">kdpC</name>
    <name evidence="12" type="ORF">C7S18_11955</name>
</gene>
<dbReference type="Proteomes" id="UP000241074">
    <property type="component" value="Chromosome"/>
</dbReference>
<evidence type="ECO:0000256" key="3">
    <source>
        <dbReference type="ARBA" id="ARBA00022538"/>
    </source>
</evidence>
<reference evidence="12 13" key="1">
    <citation type="submission" date="2018-03" db="EMBL/GenBank/DDBJ databases">
        <title>Ahniella affigens gen. nov., sp. nov., a gammaproteobacterium isolated from sandy soil near a stream.</title>
        <authorList>
            <person name="Ko Y."/>
            <person name="Kim J.-H."/>
        </authorList>
    </citation>
    <scope>NUCLEOTIDE SEQUENCE [LARGE SCALE GENOMIC DNA]</scope>
    <source>
        <strain evidence="12 13">D13</strain>
    </source>
</reference>
<dbReference type="NCBIfam" id="NF001454">
    <property type="entry name" value="PRK00315.1"/>
    <property type="match status" value="1"/>
</dbReference>
<evidence type="ECO:0000256" key="1">
    <source>
        <dbReference type="ARBA" id="ARBA00022448"/>
    </source>
</evidence>
<dbReference type="AlphaFoldDB" id="A0A2P1PSP6"/>
<evidence type="ECO:0000256" key="11">
    <source>
        <dbReference type="HAMAP-Rule" id="MF_00276"/>
    </source>
</evidence>
<keyword evidence="2 11" id="KW-1003">Cell membrane</keyword>
<dbReference type="PANTHER" id="PTHR30042:SF2">
    <property type="entry name" value="POTASSIUM-TRANSPORTING ATPASE KDPC SUBUNIT"/>
    <property type="match status" value="1"/>
</dbReference>
<evidence type="ECO:0000256" key="10">
    <source>
        <dbReference type="ARBA" id="ARBA00023136"/>
    </source>
</evidence>
<comment type="subunit">
    <text evidence="11">The system is composed of three essential subunits: KdpA, KdpB and KdpC.</text>
</comment>
<dbReference type="KEGG" id="xba:C7S18_11955"/>
<name>A0A2P1PSP6_9GAMM</name>
<dbReference type="HAMAP" id="MF_00276">
    <property type="entry name" value="KdpC"/>
    <property type="match status" value="1"/>
</dbReference>
<evidence type="ECO:0000256" key="7">
    <source>
        <dbReference type="ARBA" id="ARBA00022958"/>
    </source>
</evidence>
<dbReference type="GO" id="GO:0008556">
    <property type="term" value="F:P-type potassium transmembrane transporter activity"/>
    <property type="evidence" value="ECO:0007669"/>
    <property type="project" value="InterPro"/>
</dbReference>
<proteinExistence type="inferred from homology"/>
<keyword evidence="12" id="KW-0378">Hydrolase</keyword>
<dbReference type="GO" id="GO:0005524">
    <property type="term" value="F:ATP binding"/>
    <property type="evidence" value="ECO:0007669"/>
    <property type="project" value="UniProtKB-UniRule"/>
</dbReference>
<dbReference type="NCBIfam" id="TIGR00681">
    <property type="entry name" value="kdpC"/>
    <property type="match status" value="1"/>
</dbReference>
<evidence type="ECO:0000256" key="4">
    <source>
        <dbReference type="ARBA" id="ARBA00022692"/>
    </source>
</evidence>
<evidence type="ECO:0000313" key="13">
    <source>
        <dbReference type="Proteomes" id="UP000241074"/>
    </source>
</evidence>
<keyword evidence="10 11" id="KW-0472">Membrane</keyword>
<comment type="function">
    <text evidence="11">Part of the high-affinity ATP-driven potassium transport (or Kdp) system, which catalyzes the hydrolysis of ATP coupled with the electrogenic transport of potassium into the cytoplasm. This subunit acts as a catalytic chaperone that increases the ATP-binding affinity of the ATP-hydrolyzing subunit KdpB by the formation of a transient KdpB/KdpC/ATP ternary complex.</text>
</comment>
<evidence type="ECO:0000256" key="9">
    <source>
        <dbReference type="ARBA" id="ARBA00023065"/>
    </source>
</evidence>
<dbReference type="GO" id="GO:0016787">
    <property type="term" value="F:hydrolase activity"/>
    <property type="evidence" value="ECO:0007669"/>
    <property type="project" value="UniProtKB-KW"/>
</dbReference>
<dbReference type="PIRSF" id="PIRSF001296">
    <property type="entry name" value="K_ATPase_KdpC"/>
    <property type="match status" value="1"/>
</dbReference>
<evidence type="ECO:0000256" key="5">
    <source>
        <dbReference type="ARBA" id="ARBA00022741"/>
    </source>
</evidence>
<organism evidence="12 13">
    <name type="scientific">Ahniella affigens</name>
    <dbReference type="NCBI Taxonomy" id="2021234"/>
    <lineage>
        <taxon>Bacteria</taxon>
        <taxon>Pseudomonadati</taxon>
        <taxon>Pseudomonadota</taxon>
        <taxon>Gammaproteobacteria</taxon>
        <taxon>Lysobacterales</taxon>
        <taxon>Rhodanobacteraceae</taxon>
        <taxon>Ahniella</taxon>
    </lineage>
</organism>
<reference evidence="12 13" key="2">
    <citation type="submission" date="2018-03" db="EMBL/GenBank/DDBJ databases">
        <authorList>
            <person name="Keele B.F."/>
        </authorList>
    </citation>
    <scope>NUCLEOTIDE SEQUENCE [LARGE SCALE GENOMIC DNA]</scope>
    <source>
        <strain evidence="12 13">D13</strain>
    </source>
</reference>
<protein>
    <recommendedName>
        <fullName evidence="11">Potassium-transporting ATPase KdpC subunit</fullName>
    </recommendedName>
    <alternativeName>
        <fullName evidence="11">ATP phosphohydrolase [potassium-transporting] C chain</fullName>
    </alternativeName>
    <alternativeName>
        <fullName evidence="11">Potassium-binding and translocating subunit C</fullName>
    </alternativeName>
    <alternativeName>
        <fullName evidence="11">Potassium-translocating ATPase C chain</fullName>
    </alternativeName>
</protein>
<dbReference type="OrthoDB" id="9788285at2"/>
<dbReference type="InterPro" id="IPR003820">
    <property type="entry name" value="KdpC"/>
</dbReference>